<name>A0A4C1V1P4_EUMVA</name>
<dbReference type="EMBL" id="BGZK01000256">
    <property type="protein sequence ID" value="GBP32207.1"/>
    <property type="molecule type" value="Genomic_DNA"/>
</dbReference>
<gene>
    <name evidence="1" type="ORF">EVAR_27631_1</name>
</gene>
<accession>A0A4C1V1P4</accession>
<evidence type="ECO:0000313" key="2">
    <source>
        <dbReference type="Proteomes" id="UP000299102"/>
    </source>
</evidence>
<keyword evidence="2" id="KW-1185">Reference proteome</keyword>
<sequence>MGCKSSAAARTPAICPRDFDRRRAFTHRFLHASRCTGAAGARHPARKKAQRESAVLTANFCSGASDIQAFYRLHVHIPPTLVLIICVRFAQASKTHLSIMTGSEGVSFLLPQLFLSQHRLQPKWADEVYRHSLNSEAKYIISLMMLINHFVRNVRRSGKTLVRHLYPQICRGCAREGSNPVPYFGYLLISNYRAAPAAAEGTS</sequence>
<protein>
    <submittedName>
        <fullName evidence="1">Uncharacterized protein</fullName>
    </submittedName>
</protein>
<reference evidence="1 2" key="1">
    <citation type="journal article" date="2019" name="Commun. Biol.">
        <title>The bagworm genome reveals a unique fibroin gene that provides high tensile strength.</title>
        <authorList>
            <person name="Kono N."/>
            <person name="Nakamura H."/>
            <person name="Ohtoshi R."/>
            <person name="Tomita M."/>
            <person name="Numata K."/>
            <person name="Arakawa K."/>
        </authorList>
    </citation>
    <scope>NUCLEOTIDE SEQUENCE [LARGE SCALE GENOMIC DNA]</scope>
</reference>
<proteinExistence type="predicted"/>
<organism evidence="1 2">
    <name type="scientific">Eumeta variegata</name>
    <name type="common">Bagworm moth</name>
    <name type="synonym">Eumeta japonica</name>
    <dbReference type="NCBI Taxonomy" id="151549"/>
    <lineage>
        <taxon>Eukaryota</taxon>
        <taxon>Metazoa</taxon>
        <taxon>Ecdysozoa</taxon>
        <taxon>Arthropoda</taxon>
        <taxon>Hexapoda</taxon>
        <taxon>Insecta</taxon>
        <taxon>Pterygota</taxon>
        <taxon>Neoptera</taxon>
        <taxon>Endopterygota</taxon>
        <taxon>Lepidoptera</taxon>
        <taxon>Glossata</taxon>
        <taxon>Ditrysia</taxon>
        <taxon>Tineoidea</taxon>
        <taxon>Psychidae</taxon>
        <taxon>Oiketicinae</taxon>
        <taxon>Eumeta</taxon>
    </lineage>
</organism>
<evidence type="ECO:0000313" key="1">
    <source>
        <dbReference type="EMBL" id="GBP32207.1"/>
    </source>
</evidence>
<comment type="caution">
    <text evidence="1">The sequence shown here is derived from an EMBL/GenBank/DDBJ whole genome shotgun (WGS) entry which is preliminary data.</text>
</comment>
<dbReference type="Proteomes" id="UP000299102">
    <property type="component" value="Unassembled WGS sequence"/>
</dbReference>
<dbReference type="AlphaFoldDB" id="A0A4C1V1P4"/>